<feature type="region of interest" description="Disordered" evidence="1">
    <location>
        <begin position="374"/>
        <end position="435"/>
    </location>
</feature>
<dbReference type="EMBL" id="KN833762">
    <property type="protein sequence ID" value="KIK20590.1"/>
    <property type="molecule type" value="Genomic_DNA"/>
</dbReference>
<reference evidence="3" key="2">
    <citation type="submission" date="2015-01" db="EMBL/GenBank/DDBJ databases">
        <title>Evolutionary Origins and Diversification of the Mycorrhizal Mutualists.</title>
        <authorList>
            <consortium name="DOE Joint Genome Institute"/>
            <consortium name="Mycorrhizal Genomics Consortium"/>
            <person name="Kohler A."/>
            <person name="Kuo A."/>
            <person name="Nagy L.G."/>
            <person name="Floudas D."/>
            <person name="Copeland A."/>
            <person name="Barry K.W."/>
            <person name="Cichocki N."/>
            <person name="Veneault-Fourrey C."/>
            <person name="LaButti K."/>
            <person name="Lindquist E.A."/>
            <person name="Lipzen A."/>
            <person name="Lundell T."/>
            <person name="Morin E."/>
            <person name="Murat C."/>
            <person name="Riley R."/>
            <person name="Ohm R."/>
            <person name="Sun H."/>
            <person name="Tunlid A."/>
            <person name="Henrissat B."/>
            <person name="Grigoriev I.V."/>
            <person name="Hibbett D.S."/>
            <person name="Martin F."/>
        </authorList>
    </citation>
    <scope>NUCLEOTIDE SEQUENCE [LARGE SCALE GENOMIC DNA]</scope>
    <source>
        <strain evidence="3">441</strain>
    </source>
</reference>
<evidence type="ECO:0000313" key="3">
    <source>
        <dbReference type="Proteomes" id="UP000054018"/>
    </source>
</evidence>
<dbReference type="HOGENOM" id="CLU_026729_0_0_1"/>
<protein>
    <submittedName>
        <fullName evidence="2">Uncharacterized protein</fullName>
    </submittedName>
</protein>
<reference evidence="2 3" key="1">
    <citation type="submission" date="2014-04" db="EMBL/GenBank/DDBJ databases">
        <authorList>
            <consortium name="DOE Joint Genome Institute"/>
            <person name="Kuo A."/>
            <person name="Kohler A."/>
            <person name="Costa M.D."/>
            <person name="Nagy L.G."/>
            <person name="Floudas D."/>
            <person name="Copeland A."/>
            <person name="Barry K.W."/>
            <person name="Cichocki N."/>
            <person name="Veneault-Fourrey C."/>
            <person name="LaButti K."/>
            <person name="Lindquist E.A."/>
            <person name="Lipzen A."/>
            <person name="Lundell T."/>
            <person name="Morin E."/>
            <person name="Murat C."/>
            <person name="Sun H."/>
            <person name="Tunlid A."/>
            <person name="Henrissat B."/>
            <person name="Grigoriev I.V."/>
            <person name="Hibbett D.S."/>
            <person name="Martin F."/>
            <person name="Nordberg H.P."/>
            <person name="Cantor M.N."/>
            <person name="Hua S.X."/>
        </authorList>
    </citation>
    <scope>NUCLEOTIDE SEQUENCE [LARGE SCALE GENOMIC DNA]</scope>
    <source>
        <strain evidence="2 3">441</strain>
    </source>
</reference>
<feature type="compositionally biased region" description="Basic residues" evidence="1">
    <location>
        <begin position="393"/>
        <end position="410"/>
    </location>
</feature>
<keyword evidence="3" id="KW-1185">Reference proteome</keyword>
<organism evidence="2 3">
    <name type="scientific">Pisolithus microcarpus 441</name>
    <dbReference type="NCBI Taxonomy" id="765257"/>
    <lineage>
        <taxon>Eukaryota</taxon>
        <taxon>Fungi</taxon>
        <taxon>Dikarya</taxon>
        <taxon>Basidiomycota</taxon>
        <taxon>Agaricomycotina</taxon>
        <taxon>Agaricomycetes</taxon>
        <taxon>Agaricomycetidae</taxon>
        <taxon>Boletales</taxon>
        <taxon>Sclerodermatineae</taxon>
        <taxon>Pisolithaceae</taxon>
        <taxon>Pisolithus</taxon>
    </lineage>
</organism>
<proteinExistence type="predicted"/>
<evidence type="ECO:0000313" key="2">
    <source>
        <dbReference type="EMBL" id="KIK20590.1"/>
    </source>
</evidence>
<feature type="compositionally biased region" description="Basic residues" evidence="1">
    <location>
        <begin position="426"/>
        <end position="435"/>
    </location>
</feature>
<evidence type="ECO:0000256" key="1">
    <source>
        <dbReference type="SAM" id="MobiDB-lite"/>
    </source>
</evidence>
<dbReference type="AlphaFoldDB" id="A0A0C9Y7E9"/>
<name>A0A0C9Y7E9_9AGAM</name>
<accession>A0A0C9Y7E9</accession>
<dbReference type="OrthoDB" id="2662294at2759"/>
<gene>
    <name evidence="2" type="ORF">PISMIDRAFT_682186</name>
</gene>
<sequence>MTTPPFLGRAPPIRSTVQHSWGSTYREDCHLEHKHYTTVPRYGSATVDGRVPQCLESSTGDGYSVSVPRALQLPSCPIIPAPLPTFNSSPAGYICGEPDTAQVALSLGYYVASENRASSIGHTSDYITNHDTTLFPSYTSLLLPDAIEQSSGHLRESEDISMFGYLDSNFAKPTMGPGSIPSLRDRTSGQVIGLDAPWPWISDPLLPSLQKPHPLDNFMHGNIPLPLEQTRITMQPTEQIHPWTPFPYADPIPFQSNSTSYSASDRYISSQNASSWFPQEHFGYPLPVHPRDVRPVYLPGFHGINTGSKIELHVPGTLDHHAAQIFGDHPSHTLSDHETRLLRSHATYMPDDHTTGGGVDDYRNFDESEFNSERVVGLSPQLPLPPNRLPLSPRRRLSHDRASRVKRRSLSRPFYHTSRPASARSRPTRLPKARSARCHNGSIPCGWRDDEGKKCGKPISYGNCTDHFASAHGITNIACTVKVICYWCPSELQRVITRKNFMRHVKEVHLCYARSENGN</sequence>
<dbReference type="Proteomes" id="UP000054018">
    <property type="component" value="Unassembled WGS sequence"/>
</dbReference>